<dbReference type="GO" id="GO:0003677">
    <property type="term" value="F:DNA binding"/>
    <property type="evidence" value="ECO:0007669"/>
    <property type="project" value="UniProtKB-KW"/>
</dbReference>
<sequence length="92" mass="9770">MKTLAVRLDDELHARIGMLSKLSGMTVTDTIRTAIEKHLDTLAGDPAITAKAEELRAEIEKEAAVQQQALAALFAPSSPQASKSARGRTAKG</sequence>
<gene>
    <name evidence="1" type="ORF">GV791_25060</name>
</gene>
<keyword evidence="1" id="KW-0238">DNA-binding</keyword>
<dbReference type="AlphaFoldDB" id="A0A6P1CVM1"/>
<dbReference type="SUPFAM" id="SSF47598">
    <property type="entry name" value="Ribbon-helix-helix"/>
    <property type="match status" value="1"/>
</dbReference>
<reference evidence="1 2" key="1">
    <citation type="submission" date="2020-01" db="EMBL/GenBank/DDBJ databases">
        <title>Genetics and antimicrobial susceptibilities of Nocardia species isolated from the soil; a comparison with species isolated from humans.</title>
        <authorList>
            <person name="Carrasco G."/>
            <person name="Monzon S."/>
            <person name="Sansegundo M."/>
            <person name="Garcia E."/>
            <person name="Garrido N."/>
            <person name="Medina M.J."/>
            <person name="Villalon P."/>
            <person name="Ramirez-Arocha A.C."/>
            <person name="Jimenez P."/>
            <person name="Cuesta I."/>
            <person name="Valdezate S."/>
        </authorList>
    </citation>
    <scope>NUCLEOTIDE SEQUENCE [LARGE SCALE GENOMIC DNA]</scope>
    <source>
        <strain evidence="1 2">CNM20110626</strain>
    </source>
</reference>
<dbReference type="InterPro" id="IPR010985">
    <property type="entry name" value="Ribbon_hlx_hlx"/>
</dbReference>
<organism evidence="1 2">
    <name type="scientific">Nocardia cyriacigeorgica</name>
    <dbReference type="NCBI Taxonomy" id="135487"/>
    <lineage>
        <taxon>Bacteria</taxon>
        <taxon>Bacillati</taxon>
        <taxon>Actinomycetota</taxon>
        <taxon>Actinomycetes</taxon>
        <taxon>Mycobacteriales</taxon>
        <taxon>Nocardiaceae</taxon>
        <taxon>Nocardia</taxon>
    </lineage>
</organism>
<evidence type="ECO:0000313" key="1">
    <source>
        <dbReference type="EMBL" id="NEW35812.1"/>
    </source>
</evidence>
<evidence type="ECO:0000313" key="2">
    <source>
        <dbReference type="Proteomes" id="UP000471166"/>
    </source>
</evidence>
<dbReference type="Proteomes" id="UP000471166">
    <property type="component" value="Unassembled WGS sequence"/>
</dbReference>
<name>A0A6P1CVM1_9NOCA</name>
<dbReference type="RefSeq" id="WP_045536698.1">
    <property type="nucleotide sequence ID" value="NZ_JAAGVB010000053.1"/>
</dbReference>
<proteinExistence type="predicted"/>
<comment type="caution">
    <text evidence="1">The sequence shown here is derived from an EMBL/GenBank/DDBJ whole genome shotgun (WGS) entry which is preliminary data.</text>
</comment>
<dbReference type="GO" id="GO:0006355">
    <property type="term" value="P:regulation of DNA-templated transcription"/>
    <property type="evidence" value="ECO:0007669"/>
    <property type="project" value="InterPro"/>
</dbReference>
<accession>A0A6P1CVM1</accession>
<protein>
    <submittedName>
        <fullName evidence="1">DNA-binding protein</fullName>
    </submittedName>
</protein>
<dbReference type="EMBL" id="JAAGVB010000053">
    <property type="protein sequence ID" value="NEW35812.1"/>
    <property type="molecule type" value="Genomic_DNA"/>
</dbReference>